<dbReference type="GeneID" id="7017747"/>
<keyword evidence="1" id="KW-1133">Transmembrane helix</keyword>
<proteinExistence type="predicted"/>
<evidence type="ECO:0000256" key="1">
    <source>
        <dbReference type="SAM" id="Phobius"/>
    </source>
</evidence>
<organism evidence="2 3">
    <name type="scientific">Thermococcus onnurineus (strain NA1)</name>
    <dbReference type="NCBI Taxonomy" id="523850"/>
    <lineage>
        <taxon>Archaea</taxon>
        <taxon>Methanobacteriati</taxon>
        <taxon>Methanobacteriota</taxon>
        <taxon>Thermococci</taxon>
        <taxon>Thermococcales</taxon>
        <taxon>Thermococcaceae</taxon>
        <taxon>Thermococcus</taxon>
    </lineage>
</organism>
<keyword evidence="1" id="KW-0472">Membrane</keyword>
<dbReference type="OrthoDB" id="378141at2157"/>
<feature type="transmembrane region" description="Helical" evidence="1">
    <location>
        <begin position="71"/>
        <end position="89"/>
    </location>
</feature>
<keyword evidence="1" id="KW-0812">Transmembrane</keyword>
<dbReference type="STRING" id="523850.TON_0100"/>
<dbReference type="Proteomes" id="UP000002727">
    <property type="component" value="Chromosome"/>
</dbReference>
<feature type="transmembrane region" description="Helical" evidence="1">
    <location>
        <begin position="20"/>
        <end position="41"/>
    </location>
</feature>
<dbReference type="AlphaFoldDB" id="B6YSP8"/>
<dbReference type="EMBL" id="CP000855">
    <property type="protein sequence ID" value="ACJ15585.1"/>
    <property type="molecule type" value="Genomic_DNA"/>
</dbReference>
<dbReference type="KEGG" id="ton:TON_0100"/>
<reference evidence="2 3" key="1">
    <citation type="journal article" date="2008" name="J. Bacteriol.">
        <title>The complete genome sequence of Thermococcus onnurineus NA1 reveals a mixed heterotrophic and carboxydotrophic metabolism.</title>
        <authorList>
            <person name="Lee H.S."/>
            <person name="Kang S.G."/>
            <person name="Bae S.S."/>
            <person name="Lim J.K."/>
            <person name="Cho Y."/>
            <person name="Kim Y.J."/>
            <person name="Jeon J.H."/>
            <person name="Cha S.S."/>
            <person name="Kwon K.K."/>
            <person name="Kim H.T."/>
            <person name="Park C.J."/>
            <person name="Lee H.W."/>
            <person name="Kim S.I."/>
            <person name="Chun J."/>
            <person name="Colwell R.R."/>
            <person name="Kim S.J."/>
            <person name="Lee J.H."/>
        </authorList>
    </citation>
    <scope>NUCLEOTIDE SEQUENCE [LARGE SCALE GENOMIC DNA]</scope>
    <source>
        <strain evidence="2 3">NA1</strain>
    </source>
</reference>
<gene>
    <name evidence="2" type="ordered locus">TON_0100</name>
</gene>
<protein>
    <submittedName>
        <fullName evidence="2">MmpL11</fullName>
    </submittedName>
</protein>
<dbReference type="HOGENOM" id="CLU_2299487_0_0_2"/>
<sequence>MKAVWMVPVPFMVVVVVYGLYGGKALPLVIGLVSLFLYVLSLRGEGESIKLTGLVAMFSSIFALWENVLKYLAIIGVALLILLELFVEMRKKENRARLRR</sequence>
<dbReference type="GeneID" id="55597152"/>
<dbReference type="PATRIC" id="fig|523850.10.peg.100"/>
<accession>B6YSP8</accession>
<evidence type="ECO:0000313" key="3">
    <source>
        <dbReference type="Proteomes" id="UP000002727"/>
    </source>
</evidence>
<evidence type="ECO:0000313" key="2">
    <source>
        <dbReference type="EMBL" id="ACJ15585.1"/>
    </source>
</evidence>
<dbReference type="RefSeq" id="WP_012571058.1">
    <property type="nucleotide sequence ID" value="NC_011529.1"/>
</dbReference>
<keyword evidence="3" id="KW-1185">Reference proteome</keyword>
<name>B6YSP8_THEON</name>